<gene>
    <name evidence="7" type="primary">Racgap1</name>
    <name evidence="7" type="ORF">TNIN_307701</name>
</gene>
<feature type="compositionally biased region" description="Basic residues" evidence="4">
    <location>
        <begin position="612"/>
        <end position="624"/>
    </location>
</feature>
<dbReference type="SMART" id="SM00324">
    <property type="entry name" value="RhoGAP"/>
    <property type="match status" value="1"/>
</dbReference>
<dbReference type="PANTHER" id="PTHR46199:SF3">
    <property type="entry name" value="RAC GTPASE-ACTIVATING PROTEIN 1"/>
    <property type="match status" value="1"/>
</dbReference>
<dbReference type="AlphaFoldDB" id="A0A8X6XR09"/>
<evidence type="ECO:0000256" key="4">
    <source>
        <dbReference type="SAM" id="MobiDB-lite"/>
    </source>
</evidence>
<dbReference type="InterPro" id="IPR000198">
    <property type="entry name" value="RhoGAP_dom"/>
</dbReference>
<evidence type="ECO:0000259" key="5">
    <source>
        <dbReference type="PROSITE" id="PS50081"/>
    </source>
</evidence>
<feature type="region of interest" description="Disordered" evidence="4">
    <location>
        <begin position="297"/>
        <end position="323"/>
    </location>
</feature>
<dbReference type="InterPro" id="IPR046349">
    <property type="entry name" value="C1-like_sf"/>
</dbReference>
<name>A0A8X6XR09_9ARAC</name>
<dbReference type="OrthoDB" id="2218807at2759"/>
<reference evidence="7" key="1">
    <citation type="submission" date="2020-08" db="EMBL/GenBank/DDBJ databases">
        <title>Multicomponent nature underlies the extraordinary mechanical properties of spider dragline silk.</title>
        <authorList>
            <person name="Kono N."/>
            <person name="Nakamura H."/>
            <person name="Mori M."/>
            <person name="Yoshida Y."/>
            <person name="Ohtoshi R."/>
            <person name="Malay A.D."/>
            <person name="Moran D.A.P."/>
            <person name="Tomita M."/>
            <person name="Numata K."/>
            <person name="Arakawa K."/>
        </authorList>
    </citation>
    <scope>NUCLEOTIDE SEQUENCE</scope>
</reference>
<evidence type="ECO:0000313" key="8">
    <source>
        <dbReference type="Proteomes" id="UP000886998"/>
    </source>
</evidence>
<organism evidence="7 8">
    <name type="scientific">Trichonephila inaurata madagascariensis</name>
    <dbReference type="NCBI Taxonomy" id="2747483"/>
    <lineage>
        <taxon>Eukaryota</taxon>
        <taxon>Metazoa</taxon>
        <taxon>Ecdysozoa</taxon>
        <taxon>Arthropoda</taxon>
        <taxon>Chelicerata</taxon>
        <taxon>Arachnida</taxon>
        <taxon>Araneae</taxon>
        <taxon>Araneomorphae</taxon>
        <taxon>Entelegynae</taxon>
        <taxon>Araneoidea</taxon>
        <taxon>Nephilidae</taxon>
        <taxon>Trichonephila</taxon>
        <taxon>Trichonephila inaurata</taxon>
    </lineage>
</organism>
<keyword evidence="2" id="KW-0862">Zinc</keyword>
<dbReference type="GO" id="GO:0005634">
    <property type="term" value="C:nucleus"/>
    <property type="evidence" value="ECO:0007669"/>
    <property type="project" value="TreeGrafter"/>
</dbReference>
<protein>
    <submittedName>
        <fullName evidence="7">Rac GTPase-activating protein 1</fullName>
    </submittedName>
</protein>
<dbReference type="PROSITE" id="PS50081">
    <property type="entry name" value="ZF_DAG_PE_2"/>
    <property type="match status" value="1"/>
</dbReference>
<dbReference type="CDD" id="cd20821">
    <property type="entry name" value="C1_MgcRacGAP"/>
    <property type="match status" value="1"/>
</dbReference>
<feature type="region of interest" description="Disordered" evidence="4">
    <location>
        <begin position="607"/>
        <end position="642"/>
    </location>
</feature>
<evidence type="ECO:0000259" key="6">
    <source>
        <dbReference type="PROSITE" id="PS50238"/>
    </source>
</evidence>
<proteinExistence type="predicted"/>
<evidence type="ECO:0000256" key="1">
    <source>
        <dbReference type="ARBA" id="ARBA00022723"/>
    </source>
</evidence>
<dbReference type="GO" id="GO:0051256">
    <property type="term" value="P:mitotic spindle midzone assembly"/>
    <property type="evidence" value="ECO:0007669"/>
    <property type="project" value="TreeGrafter"/>
</dbReference>
<dbReference type="GO" id="GO:0000281">
    <property type="term" value="P:mitotic cytokinesis"/>
    <property type="evidence" value="ECO:0007669"/>
    <property type="project" value="TreeGrafter"/>
</dbReference>
<dbReference type="EMBL" id="BMAV01011809">
    <property type="protein sequence ID" value="GFY57909.1"/>
    <property type="molecule type" value="Genomic_DNA"/>
</dbReference>
<dbReference type="PROSITE" id="PS50238">
    <property type="entry name" value="RHOGAP"/>
    <property type="match status" value="1"/>
</dbReference>
<dbReference type="PROSITE" id="PS00479">
    <property type="entry name" value="ZF_DAG_PE_1"/>
    <property type="match status" value="1"/>
</dbReference>
<dbReference type="PANTHER" id="PTHR46199">
    <property type="entry name" value="RAC GTPASE-ACTIVATING PROTEIN 1"/>
    <property type="match status" value="1"/>
</dbReference>
<dbReference type="GO" id="GO:0007266">
    <property type="term" value="P:Rho protein signal transduction"/>
    <property type="evidence" value="ECO:0007669"/>
    <property type="project" value="TreeGrafter"/>
</dbReference>
<dbReference type="Pfam" id="PF00620">
    <property type="entry name" value="RhoGAP"/>
    <property type="match status" value="1"/>
</dbReference>
<dbReference type="InterPro" id="IPR008936">
    <property type="entry name" value="Rho_GTPase_activation_prot"/>
</dbReference>
<feature type="coiled-coil region" evidence="3">
    <location>
        <begin position="70"/>
        <end position="125"/>
    </location>
</feature>
<dbReference type="InterPro" id="IPR002219">
    <property type="entry name" value="PKC_DAG/PE"/>
</dbReference>
<dbReference type="GO" id="GO:0051233">
    <property type="term" value="C:spindle midzone"/>
    <property type="evidence" value="ECO:0007669"/>
    <property type="project" value="TreeGrafter"/>
</dbReference>
<keyword evidence="8" id="KW-1185">Reference proteome</keyword>
<accession>A0A8X6XR09</accession>
<sequence length="642" mass="73302">MCKLCESPNNIPLSFKYCYSTYLNMEFQDKPRMSLTAQYDDLCRYGTVLTTGCEEEFIYFVKNQVNLMHKMKKTEEIQILKEQNNILETEKRKHDCQMRHMKNLLESEVKKRRKIETEKTFLEKKMSLIQKILLNDDSKIDCQIKEKLFSLSNSDSDIQMEMRTDILPMVDDTIGSLLSSSDIDNTVADERHSNCNVINRQKQLFETATEESGDSIHIKRNLKENSTFDVKESELDIQMIIHDTSEIKESKTPCSSELNLMWEISEIKDCKSDNNNESTSVQLPDVMLESGSESIQSCGQMHQSRKTKTNLSSTPKDEGNSEGRIHSFVSRPVIRAEKCYVCCKPIQFCKQNSKCSTCRMTCHPDCKERCPLPCVPTTSSRNSTGTIADYASSASPKIPSVIVCCINEIESRGFKDIGLYRKSGNGRDVRDLKEKLLKGILLDNLDKIDVHVICGAMKEFFRSLKDSLITRSAWKIFVKAANQSDENISLKLLYDAVCRLPQSNKATLAFLLLHLQKVAESTKCKMPCENLARVFGPTIVGYSTHNPPNSSLLLETGQQCLVMQKLLKISSDLWQNLLKDDKTKILDTSQEKNLSVSKVPVMSRLRPLYSSFRKRRSSPKKKFNSPRSSRNTKEGRKKGKKF</sequence>
<dbReference type="GO" id="GO:0005096">
    <property type="term" value="F:GTPase activator activity"/>
    <property type="evidence" value="ECO:0007669"/>
    <property type="project" value="TreeGrafter"/>
</dbReference>
<dbReference type="SMART" id="SM00109">
    <property type="entry name" value="C1"/>
    <property type="match status" value="1"/>
</dbReference>
<dbReference type="Gene3D" id="1.10.555.10">
    <property type="entry name" value="Rho GTPase activation protein"/>
    <property type="match status" value="1"/>
</dbReference>
<dbReference type="SUPFAM" id="SSF57889">
    <property type="entry name" value="Cysteine-rich domain"/>
    <property type="match status" value="1"/>
</dbReference>
<comment type="caution">
    <text evidence="7">The sequence shown here is derived from an EMBL/GenBank/DDBJ whole genome shotgun (WGS) entry which is preliminary data.</text>
</comment>
<dbReference type="SUPFAM" id="SSF48350">
    <property type="entry name" value="GTPase activation domain, GAP"/>
    <property type="match status" value="1"/>
</dbReference>
<keyword evidence="1" id="KW-0479">Metal-binding</keyword>
<dbReference type="Gene3D" id="3.30.60.20">
    <property type="match status" value="1"/>
</dbReference>
<feature type="domain" description="Phorbol-ester/DAG-type" evidence="5">
    <location>
        <begin position="325"/>
        <end position="374"/>
    </location>
</feature>
<dbReference type="GO" id="GO:0046872">
    <property type="term" value="F:metal ion binding"/>
    <property type="evidence" value="ECO:0007669"/>
    <property type="project" value="UniProtKB-KW"/>
</dbReference>
<evidence type="ECO:0000256" key="2">
    <source>
        <dbReference type="ARBA" id="ARBA00022833"/>
    </source>
</evidence>
<keyword evidence="3" id="KW-0175">Coiled coil</keyword>
<dbReference type="Proteomes" id="UP000886998">
    <property type="component" value="Unassembled WGS sequence"/>
</dbReference>
<evidence type="ECO:0000256" key="3">
    <source>
        <dbReference type="SAM" id="Coils"/>
    </source>
</evidence>
<evidence type="ECO:0000313" key="7">
    <source>
        <dbReference type="EMBL" id="GFY57909.1"/>
    </source>
</evidence>
<feature type="domain" description="Rho-GAP" evidence="6">
    <location>
        <begin position="385"/>
        <end position="574"/>
    </location>
</feature>
<dbReference type="GO" id="GO:0097149">
    <property type="term" value="C:centralspindlin complex"/>
    <property type="evidence" value="ECO:0007669"/>
    <property type="project" value="TreeGrafter"/>
</dbReference>
<dbReference type="GO" id="GO:0030496">
    <property type="term" value="C:midbody"/>
    <property type="evidence" value="ECO:0007669"/>
    <property type="project" value="TreeGrafter"/>
</dbReference>
<dbReference type="GO" id="GO:0032154">
    <property type="term" value="C:cleavage furrow"/>
    <property type="evidence" value="ECO:0007669"/>
    <property type="project" value="TreeGrafter"/>
</dbReference>